<accession>A0AAV1D543</accession>
<keyword evidence="10" id="KW-1185">Reference proteome</keyword>
<sequence>MDRRESACLKVDHRGVHPTIAAVLASAFLEWFLIFLLFIDASFSYIVTKFARSCKLQIPCLMCSRLDHVLGKEKEGFYWDLICNGHKLKISSLVLCRHHNKLVDVHEICENCLFSFATVNKSNSETYRLLVGKLGDGTHQELDHDHSLADHDINATDGRKCSCCNEHWIPRGHMSLLFPTQSIGDESGGFGSPLSATKQHDVNDPDEIHDVLYQQTRIFQTEKRSIDPLPHVGYEKVRMNSDSESEAVQSDDDFPTARSTTDQRKEIFDTKHEENDSHIDDVDPEKTIYPASSIIELEPLPDPTSVLCAPAVPGLRELKQEHVPLKTDLSATSDLISFDDVLQSSDAFPSPVNDSQEKESEKMGNTPSEMTAATNSTILNEKQSDLKSDTFDSGPQIVSTLELGDAYKLAVRGRQFSGKLLEQRSFKDSSRMSEDLKLLLSQLSAARGIEPFYDISPRISGNIDDFRTDDSNSVGIQMLQKRISLERNESNISLDGSIVSEIEGESEVDRLKRQVEHDKKLMNALYKELEEERNASAIAANQAMAMITRLQEEKAALQMEALQFIRMMEEQAEYDGEDLQKANDLLADKEREIQELEVELEAYKQRIHDLTQITEANTVSNRQIKLAPKDKSSITDRNDGDMSDSCSKIHEAEKCKHKNTNMNSSLPDRKHESYFILQSLRKLEKKLQLFLSNDGASLISNGENLCTEEKLETIHCELTAGDASLRSDEIEKLALVEHSVAQERRDCAQGETATQYEDNLPSCAGSIELQLDRIMCQDDESELKKEFLVLTGRLEALEAEFRFLENSIKSLGKGDEGLKFIQDIASQVRELHAISFKSSN</sequence>
<dbReference type="Proteomes" id="UP001161247">
    <property type="component" value="Chromosome 4"/>
</dbReference>
<feature type="compositionally biased region" description="Acidic residues" evidence="6">
    <location>
        <begin position="243"/>
        <end position="254"/>
    </location>
</feature>
<feature type="coiled-coil region" evidence="5">
    <location>
        <begin position="508"/>
        <end position="613"/>
    </location>
</feature>
<reference evidence="9" key="1">
    <citation type="submission" date="2023-03" db="EMBL/GenBank/DDBJ databases">
        <authorList>
            <person name="Julca I."/>
        </authorList>
    </citation>
    <scope>NUCLEOTIDE SEQUENCE</scope>
</reference>
<evidence type="ECO:0000256" key="1">
    <source>
        <dbReference type="ARBA" id="ARBA00004167"/>
    </source>
</evidence>
<dbReference type="Pfam" id="PF04576">
    <property type="entry name" value="Zein-binding"/>
    <property type="match status" value="1"/>
</dbReference>
<proteinExistence type="predicted"/>
<evidence type="ECO:0000313" key="10">
    <source>
        <dbReference type="Proteomes" id="UP001161247"/>
    </source>
</evidence>
<dbReference type="AlphaFoldDB" id="A0AAV1D543"/>
<keyword evidence="3 7" id="KW-1133">Transmembrane helix</keyword>
<feature type="coiled-coil region" evidence="5">
    <location>
        <begin position="780"/>
        <end position="814"/>
    </location>
</feature>
<dbReference type="GO" id="GO:0016020">
    <property type="term" value="C:membrane"/>
    <property type="evidence" value="ECO:0007669"/>
    <property type="project" value="UniProtKB-SubCell"/>
</dbReference>
<protein>
    <submittedName>
        <fullName evidence="9">OLC1v1001009C1</fullName>
    </submittedName>
</protein>
<dbReference type="PANTHER" id="PTHR31448">
    <property type="entry name" value="MYOSIN-BINDING PROTEIN 2"/>
    <property type="match status" value="1"/>
</dbReference>
<dbReference type="EMBL" id="OX459121">
    <property type="protein sequence ID" value="CAI9102698.1"/>
    <property type="molecule type" value="Genomic_DNA"/>
</dbReference>
<evidence type="ECO:0000256" key="3">
    <source>
        <dbReference type="ARBA" id="ARBA00022989"/>
    </source>
</evidence>
<dbReference type="PANTHER" id="PTHR31448:SF32">
    <property type="entry name" value="MYOSIN-BINDING PROTEIN 1"/>
    <property type="match status" value="1"/>
</dbReference>
<name>A0AAV1D543_OLDCO</name>
<keyword evidence="4 7" id="KW-0472">Membrane</keyword>
<evidence type="ECO:0000256" key="5">
    <source>
        <dbReference type="SAM" id="Coils"/>
    </source>
</evidence>
<dbReference type="InterPro" id="IPR039306">
    <property type="entry name" value="MYOB"/>
</dbReference>
<feature type="domain" description="GTD-binding" evidence="8">
    <location>
        <begin position="510"/>
        <end position="600"/>
    </location>
</feature>
<comment type="subcellular location">
    <subcellularLocation>
        <location evidence="1">Membrane</location>
        <topology evidence="1">Single-pass membrane protein</topology>
    </subcellularLocation>
</comment>
<gene>
    <name evidence="9" type="ORF">OLC1_LOCUS12008</name>
</gene>
<feature type="region of interest" description="Disordered" evidence="6">
    <location>
        <begin position="240"/>
        <end position="262"/>
    </location>
</feature>
<keyword evidence="2 7" id="KW-0812">Transmembrane</keyword>
<dbReference type="GO" id="GO:0080115">
    <property type="term" value="F:myosin XI tail binding"/>
    <property type="evidence" value="ECO:0007669"/>
    <property type="project" value="UniProtKB-ARBA"/>
</dbReference>
<evidence type="ECO:0000256" key="7">
    <source>
        <dbReference type="SAM" id="Phobius"/>
    </source>
</evidence>
<feature type="transmembrane region" description="Helical" evidence="7">
    <location>
        <begin position="20"/>
        <end position="47"/>
    </location>
</feature>
<evidence type="ECO:0000256" key="6">
    <source>
        <dbReference type="SAM" id="MobiDB-lite"/>
    </source>
</evidence>
<evidence type="ECO:0000259" key="8">
    <source>
        <dbReference type="Pfam" id="PF04576"/>
    </source>
</evidence>
<evidence type="ECO:0000256" key="2">
    <source>
        <dbReference type="ARBA" id="ARBA00022692"/>
    </source>
</evidence>
<evidence type="ECO:0000313" key="9">
    <source>
        <dbReference type="EMBL" id="CAI9102698.1"/>
    </source>
</evidence>
<organism evidence="9 10">
    <name type="scientific">Oldenlandia corymbosa var. corymbosa</name>
    <dbReference type="NCBI Taxonomy" id="529605"/>
    <lineage>
        <taxon>Eukaryota</taxon>
        <taxon>Viridiplantae</taxon>
        <taxon>Streptophyta</taxon>
        <taxon>Embryophyta</taxon>
        <taxon>Tracheophyta</taxon>
        <taxon>Spermatophyta</taxon>
        <taxon>Magnoliopsida</taxon>
        <taxon>eudicotyledons</taxon>
        <taxon>Gunneridae</taxon>
        <taxon>Pentapetalae</taxon>
        <taxon>asterids</taxon>
        <taxon>lamiids</taxon>
        <taxon>Gentianales</taxon>
        <taxon>Rubiaceae</taxon>
        <taxon>Rubioideae</taxon>
        <taxon>Spermacoceae</taxon>
        <taxon>Hedyotis-Oldenlandia complex</taxon>
        <taxon>Oldenlandia</taxon>
    </lineage>
</organism>
<keyword evidence="5" id="KW-0175">Coiled coil</keyword>
<feature type="region of interest" description="Disordered" evidence="6">
    <location>
        <begin position="344"/>
        <end position="370"/>
    </location>
</feature>
<dbReference type="InterPro" id="IPR007656">
    <property type="entry name" value="GTD-bd"/>
</dbReference>
<evidence type="ECO:0000256" key="4">
    <source>
        <dbReference type="ARBA" id="ARBA00023136"/>
    </source>
</evidence>